<evidence type="ECO:0000313" key="2">
    <source>
        <dbReference type="Proteomes" id="UP000326396"/>
    </source>
</evidence>
<evidence type="ECO:0000313" key="1">
    <source>
        <dbReference type="EMBL" id="KAD2394024.1"/>
    </source>
</evidence>
<name>A0A5N6LPC1_9ASTR</name>
<proteinExistence type="predicted"/>
<dbReference type="EMBL" id="SZYD01000019">
    <property type="protein sequence ID" value="KAD2394024.1"/>
    <property type="molecule type" value="Genomic_DNA"/>
</dbReference>
<dbReference type="PANTHER" id="PTHR34788">
    <property type="entry name" value="F15I1.22"/>
    <property type="match status" value="1"/>
</dbReference>
<organism evidence="1 2">
    <name type="scientific">Mikania micrantha</name>
    <name type="common">bitter vine</name>
    <dbReference type="NCBI Taxonomy" id="192012"/>
    <lineage>
        <taxon>Eukaryota</taxon>
        <taxon>Viridiplantae</taxon>
        <taxon>Streptophyta</taxon>
        <taxon>Embryophyta</taxon>
        <taxon>Tracheophyta</taxon>
        <taxon>Spermatophyta</taxon>
        <taxon>Magnoliopsida</taxon>
        <taxon>eudicotyledons</taxon>
        <taxon>Gunneridae</taxon>
        <taxon>Pentapetalae</taxon>
        <taxon>asterids</taxon>
        <taxon>campanulids</taxon>
        <taxon>Asterales</taxon>
        <taxon>Asteraceae</taxon>
        <taxon>Asteroideae</taxon>
        <taxon>Heliantheae alliance</taxon>
        <taxon>Eupatorieae</taxon>
        <taxon>Mikania</taxon>
    </lineage>
</organism>
<comment type="caution">
    <text evidence="1">The sequence shown here is derived from an EMBL/GenBank/DDBJ whole genome shotgun (WGS) entry which is preliminary data.</text>
</comment>
<keyword evidence="2" id="KW-1185">Reference proteome</keyword>
<dbReference type="AlphaFoldDB" id="A0A5N6LPC1"/>
<protein>
    <submittedName>
        <fullName evidence="1">Uncharacterized protein</fullName>
    </submittedName>
</protein>
<dbReference type="Proteomes" id="UP000326396">
    <property type="component" value="Linkage Group LG9"/>
</dbReference>
<dbReference type="OrthoDB" id="1937329at2759"/>
<accession>A0A5N6LPC1</accession>
<dbReference type="PANTHER" id="PTHR34788:SF4">
    <property type="entry name" value="F15I1.22"/>
    <property type="match status" value="1"/>
</dbReference>
<reference evidence="1 2" key="1">
    <citation type="submission" date="2019-05" db="EMBL/GenBank/DDBJ databases">
        <title>Mikania micrantha, genome provides insights into the molecular mechanism of rapid growth.</title>
        <authorList>
            <person name="Liu B."/>
        </authorList>
    </citation>
    <scope>NUCLEOTIDE SEQUENCE [LARGE SCALE GENOMIC DNA]</scope>
    <source>
        <strain evidence="1">NLD-2019</strain>
        <tissue evidence="1">Leaf</tissue>
    </source>
</reference>
<gene>
    <name evidence="1" type="ORF">E3N88_41001</name>
</gene>
<sequence length="129" mass="14752">MIITKATAAANTTGQSATKPTTTLRCGSNHRRFWRIRAKKKLPTVRLGGQKPSAGERSGSAMVRLIRRIRIRWMKLKKARVLKKLKEYYLCVLKDLTENDRSLEKHQQLLLMESSFAVPVMGIPINSFR</sequence>